<organism evidence="3 4">
    <name type="scientific">Qipengyuania qiaonensis</name>
    <dbReference type="NCBI Taxonomy" id="2867240"/>
    <lineage>
        <taxon>Bacteria</taxon>
        <taxon>Pseudomonadati</taxon>
        <taxon>Pseudomonadota</taxon>
        <taxon>Alphaproteobacteria</taxon>
        <taxon>Sphingomonadales</taxon>
        <taxon>Erythrobacteraceae</taxon>
        <taxon>Qipengyuania</taxon>
    </lineage>
</organism>
<name>A0ABS7J3S5_9SPHN</name>
<dbReference type="InterPro" id="IPR036291">
    <property type="entry name" value="NAD(P)-bd_dom_sf"/>
</dbReference>
<keyword evidence="4" id="KW-1185">Reference proteome</keyword>
<comment type="similarity">
    <text evidence="1">Belongs to the short-chain dehydrogenases/reductases (SDR) family.</text>
</comment>
<gene>
    <name evidence="3" type="ORF">K3174_05570</name>
</gene>
<dbReference type="RefSeq" id="WP_221556491.1">
    <property type="nucleotide sequence ID" value="NZ_JAIGNO010000002.1"/>
</dbReference>
<comment type="caution">
    <text evidence="3">The sequence shown here is derived from an EMBL/GenBank/DDBJ whole genome shotgun (WGS) entry which is preliminary data.</text>
</comment>
<accession>A0ABS7J3S5</accession>
<dbReference type="Proteomes" id="UP000755104">
    <property type="component" value="Unassembled WGS sequence"/>
</dbReference>
<dbReference type="Gene3D" id="3.40.50.720">
    <property type="entry name" value="NAD(P)-binding Rossmann-like Domain"/>
    <property type="match status" value="1"/>
</dbReference>
<evidence type="ECO:0000256" key="2">
    <source>
        <dbReference type="ARBA" id="ARBA00023002"/>
    </source>
</evidence>
<evidence type="ECO:0000256" key="1">
    <source>
        <dbReference type="ARBA" id="ARBA00006484"/>
    </source>
</evidence>
<evidence type="ECO:0000313" key="3">
    <source>
        <dbReference type="EMBL" id="MBX7481990.1"/>
    </source>
</evidence>
<protein>
    <submittedName>
        <fullName evidence="3">SDR family NAD(P)-dependent oxidoreductase</fullName>
    </submittedName>
</protein>
<proteinExistence type="inferred from homology"/>
<sequence>MWHKRHGIKVPFSANSILCTGASGALGGALASLHARPGIALNLWGRDRNKLDLIAGKIRAAGAEARQFSQDLTDGHAAVDAVLKQDVEARFDLAYLVAGIGDTRAPEDLVEDPLLVLRAAQINFAAPAAMAAALAARMAERGHGRIVLIGSAAGHHSLPFAAGYSGSKAGLARFADALRIAVEPLGVRVTLAAPGFIDTPALRATSTNRPMKLDVDAAARRIARAAERGKRHYITPWPFSALRILDALLPAQLRDRIMAGLDP</sequence>
<dbReference type="InterPro" id="IPR020904">
    <property type="entry name" value="Sc_DH/Rdtase_CS"/>
</dbReference>
<dbReference type="PRINTS" id="PR00081">
    <property type="entry name" value="GDHRDH"/>
</dbReference>
<dbReference type="SUPFAM" id="SSF51735">
    <property type="entry name" value="NAD(P)-binding Rossmann-fold domains"/>
    <property type="match status" value="1"/>
</dbReference>
<reference evidence="3 4" key="1">
    <citation type="submission" date="2021-08" db="EMBL/GenBank/DDBJ databases">
        <title>Comparative Genomics Analysis of the Genus Qipengyuania Reveals Extensive Genetic Diversity and Metabolic Versatility, Including the Description of Fifteen Novel Species.</title>
        <authorList>
            <person name="Liu Y."/>
        </authorList>
    </citation>
    <scope>NUCLEOTIDE SEQUENCE [LARGE SCALE GENOMIC DNA]</scope>
    <source>
        <strain evidence="3 4">6D47A</strain>
    </source>
</reference>
<dbReference type="InterPro" id="IPR002347">
    <property type="entry name" value="SDR_fam"/>
</dbReference>
<dbReference type="Pfam" id="PF00106">
    <property type="entry name" value="adh_short"/>
    <property type="match status" value="1"/>
</dbReference>
<dbReference type="PROSITE" id="PS00061">
    <property type="entry name" value="ADH_SHORT"/>
    <property type="match status" value="1"/>
</dbReference>
<dbReference type="EMBL" id="JAIGNO010000002">
    <property type="protein sequence ID" value="MBX7481990.1"/>
    <property type="molecule type" value="Genomic_DNA"/>
</dbReference>
<dbReference type="PANTHER" id="PTHR44196:SF1">
    <property type="entry name" value="DEHYDROGENASE_REDUCTASE SDR FAMILY MEMBER 7B"/>
    <property type="match status" value="1"/>
</dbReference>
<evidence type="ECO:0000313" key="4">
    <source>
        <dbReference type="Proteomes" id="UP000755104"/>
    </source>
</evidence>
<dbReference type="PANTHER" id="PTHR44196">
    <property type="entry name" value="DEHYDROGENASE/REDUCTASE SDR FAMILY MEMBER 7B"/>
    <property type="match status" value="1"/>
</dbReference>
<keyword evidence="2" id="KW-0560">Oxidoreductase</keyword>